<feature type="signal peptide" evidence="1">
    <location>
        <begin position="1"/>
        <end position="22"/>
    </location>
</feature>
<keyword evidence="1" id="KW-0732">Signal</keyword>
<name>A0A0K8RFW8_IXORI</name>
<organism evidence="2">
    <name type="scientific">Ixodes ricinus</name>
    <name type="common">Common tick</name>
    <name type="synonym">Acarus ricinus</name>
    <dbReference type="NCBI Taxonomy" id="34613"/>
    <lineage>
        <taxon>Eukaryota</taxon>
        <taxon>Metazoa</taxon>
        <taxon>Ecdysozoa</taxon>
        <taxon>Arthropoda</taxon>
        <taxon>Chelicerata</taxon>
        <taxon>Arachnida</taxon>
        <taxon>Acari</taxon>
        <taxon>Parasitiformes</taxon>
        <taxon>Ixodida</taxon>
        <taxon>Ixodoidea</taxon>
        <taxon>Ixodidae</taxon>
        <taxon>Ixodinae</taxon>
        <taxon>Ixodes</taxon>
    </lineage>
</organism>
<dbReference type="EMBL" id="GADI01003832">
    <property type="protein sequence ID" value="JAA69976.1"/>
    <property type="molecule type" value="mRNA"/>
</dbReference>
<dbReference type="AlphaFoldDB" id="A0A0K8RFW8"/>
<protein>
    <submittedName>
        <fullName evidence="2">Putative ixodes 26 kDa salivary protein</fullName>
    </submittedName>
</protein>
<evidence type="ECO:0000313" key="2">
    <source>
        <dbReference type="EMBL" id="JAA69976.1"/>
    </source>
</evidence>
<sequence length="237" mass="26954">MKAFIAALQITLFAFCFATVEGLKEFYLNKGSAEKTITIAFALAGFPPDQVNLNSDVGQWVQGASEEAQKLLSKQLNMNIKLDITDMLSAPQKLSDEIKRRTTHGQMHGRWIVNAPKDAYKNSFNPDIICVVTKFKFYYNRKSNALGYSYDKTLCEDMVPILLTYNFDTEDDTPEAGKLLSNLIKKSIKKEKLKSAQSKEALFDNCNIRHKSSFDYDDDDDDSFYVLPLDKDLYYGN</sequence>
<evidence type="ECO:0000256" key="1">
    <source>
        <dbReference type="SAM" id="SignalP"/>
    </source>
</evidence>
<accession>A0A0K8RFW8</accession>
<feature type="chain" id="PRO_5005517709" evidence="1">
    <location>
        <begin position="23"/>
        <end position="237"/>
    </location>
</feature>
<proteinExistence type="evidence at transcript level"/>
<reference evidence="2" key="1">
    <citation type="submission" date="2012-12" db="EMBL/GenBank/DDBJ databases">
        <title>Identification and characterization of a phenylalanine ammonia-lyase gene family in Isatis indigotica Fort.</title>
        <authorList>
            <person name="Liu Q."/>
            <person name="Chen J."/>
            <person name="Zhou X."/>
            <person name="Di P."/>
            <person name="Xiao Y."/>
            <person name="Xuan H."/>
            <person name="Zhang L."/>
            <person name="Chen W."/>
        </authorList>
    </citation>
    <scope>NUCLEOTIDE SEQUENCE</scope>
    <source>
        <tissue evidence="2">Salivary gland</tissue>
    </source>
</reference>